<sequence>MIGVFTNIYKQLDCSPEDDPPALFVDDRLHYALWLIDNYCGEGMEHGEFKDCRDLQDNVTELSTWIVDNFEARKKFNHFNLNGVERKARPRGFPVLLRSATRLTPVCCPG</sequence>
<proteinExistence type="predicted"/>
<evidence type="ECO:0000313" key="3">
    <source>
        <dbReference type="EMBL" id="KAA1129291.1"/>
    </source>
</evidence>
<gene>
    <name evidence="1" type="ORF">PGT21_013639</name>
    <name evidence="3" type="ORF">PGTUg99_024019</name>
    <name evidence="2" type="ORF">PGTUg99_029200</name>
</gene>
<evidence type="ECO:0000313" key="2">
    <source>
        <dbReference type="EMBL" id="KAA1089909.1"/>
    </source>
</evidence>
<evidence type="ECO:0000313" key="1">
    <source>
        <dbReference type="EMBL" id="KAA1070494.1"/>
    </source>
</evidence>
<comment type="caution">
    <text evidence="1">The sequence shown here is derived from an EMBL/GenBank/DDBJ whole genome shotgun (WGS) entry which is preliminary data.</text>
</comment>
<dbReference type="Proteomes" id="UP000325313">
    <property type="component" value="Unassembled WGS sequence"/>
</dbReference>
<dbReference type="EMBL" id="VSWC01000171">
    <property type="protein sequence ID" value="KAA1070494.1"/>
    <property type="molecule type" value="Genomic_DNA"/>
</dbReference>
<evidence type="ECO:0000313" key="4">
    <source>
        <dbReference type="Proteomes" id="UP000324748"/>
    </source>
</evidence>
<dbReference type="AlphaFoldDB" id="A0A5B0M3Y2"/>
<protein>
    <submittedName>
        <fullName evidence="1">Uncharacterized protein</fullName>
    </submittedName>
</protein>
<organism evidence="1 4">
    <name type="scientific">Puccinia graminis f. sp. tritici</name>
    <dbReference type="NCBI Taxonomy" id="56615"/>
    <lineage>
        <taxon>Eukaryota</taxon>
        <taxon>Fungi</taxon>
        <taxon>Dikarya</taxon>
        <taxon>Basidiomycota</taxon>
        <taxon>Pucciniomycotina</taxon>
        <taxon>Pucciniomycetes</taxon>
        <taxon>Pucciniales</taxon>
        <taxon>Pucciniaceae</taxon>
        <taxon>Puccinia</taxon>
    </lineage>
</organism>
<evidence type="ECO:0000313" key="5">
    <source>
        <dbReference type="Proteomes" id="UP000325313"/>
    </source>
</evidence>
<dbReference type="EMBL" id="VDEP01000137">
    <property type="protein sequence ID" value="KAA1129291.1"/>
    <property type="molecule type" value="Genomic_DNA"/>
</dbReference>
<accession>A0A5B0M3Y2</accession>
<dbReference type="Proteomes" id="UP000324748">
    <property type="component" value="Unassembled WGS sequence"/>
</dbReference>
<name>A0A5B0M3Y2_PUCGR</name>
<reference evidence="4 5" key="1">
    <citation type="submission" date="2019-05" db="EMBL/GenBank/DDBJ databases">
        <title>Emergence of the Ug99 lineage of the wheat stem rust pathogen through somatic hybridization.</title>
        <authorList>
            <person name="Li F."/>
            <person name="Upadhyaya N.M."/>
            <person name="Sperschneider J."/>
            <person name="Matny O."/>
            <person name="Nguyen-Phuc H."/>
            <person name="Mago R."/>
            <person name="Raley C."/>
            <person name="Miller M.E."/>
            <person name="Silverstein K.A.T."/>
            <person name="Henningsen E."/>
            <person name="Hirsch C.D."/>
            <person name="Visser B."/>
            <person name="Pretorius Z.A."/>
            <person name="Steffenson B.J."/>
            <person name="Schwessinger B."/>
            <person name="Dodds P.N."/>
            <person name="Figueroa M."/>
        </authorList>
    </citation>
    <scope>NUCLEOTIDE SEQUENCE [LARGE SCALE GENOMIC DNA]</scope>
    <source>
        <strain evidence="1">21-0</strain>
        <strain evidence="2 5">Ug99</strain>
    </source>
</reference>
<dbReference type="EMBL" id="VDEP01000404">
    <property type="protein sequence ID" value="KAA1089909.1"/>
    <property type="molecule type" value="Genomic_DNA"/>
</dbReference>
<keyword evidence="4" id="KW-1185">Reference proteome</keyword>